<comment type="similarity">
    <text evidence="1">Belongs to the F420H(2)-dependent quinone reductase family.</text>
</comment>
<dbReference type="CDD" id="cd12108">
    <property type="entry name" value="Hr-like"/>
    <property type="match status" value="1"/>
</dbReference>
<protein>
    <submittedName>
        <fullName evidence="4">Nitroreductase/quinone reductase family protein</fullName>
    </submittedName>
</protein>
<gene>
    <name evidence="4" type="ORF">GCM10022214_69260</name>
</gene>
<dbReference type="Pfam" id="PF01814">
    <property type="entry name" value="Hemerythrin"/>
    <property type="match status" value="1"/>
</dbReference>
<dbReference type="PANTHER" id="PTHR39428">
    <property type="entry name" value="F420H(2)-DEPENDENT QUINONE REDUCTASE RV1261C"/>
    <property type="match status" value="1"/>
</dbReference>
<reference evidence="5" key="1">
    <citation type="journal article" date="2019" name="Int. J. Syst. Evol. Microbiol.">
        <title>The Global Catalogue of Microorganisms (GCM) 10K type strain sequencing project: providing services to taxonomists for standard genome sequencing and annotation.</title>
        <authorList>
            <consortium name="The Broad Institute Genomics Platform"/>
            <consortium name="The Broad Institute Genome Sequencing Center for Infectious Disease"/>
            <person name="Wu L."/>
            <person name="Ma J."/>
        </authorList>
    </citation>
    <scope>NUCLEOTIDE SEQUENCE [LARGE SCALE GENOMIC DNA]</scope>
    <source>
        <strain evidence="5">JCM 16702</strain>
    </source>
</reference>
<dbReference type="InterPro" id="IPR012312">
    <property type="entry name" value="Hemerythrin-like"/>
</dbReference>
<dbReference type="EMBL" id="BAAAZG010000053">
    <property type="protein sequence ID" value="GAA4095981.1"/>
    <property type="molecule type" value="Genomic_DNA"/>
</dbReference>
<evidence type="ECO:0000313" key="5">
    <source>
        <dbReference type="Proteomes" id="UP001500683"/>
    </source>
</evidence>
<sequence>MPGWNDQIIEEFRGNGGKVGGMFEGTPLVLLTTTGARTGRRHTTPLTCLRDGERLLVFASNAGADHHPAWYGNLLADPRVTVEIGDGASIETFDGLARPVEDAERDRLYAKVAELIPAYAEYQDKTDRVIPVVALYRSDPRTRALGDELVRIHRELRRRLDELLDDVDAHLAGNRPSGTPPALDGQLRERCLLFCEAVHGHHTNETERGFPLLEKRFPELAPVLQELRREHDTLARVRDEIERVLARLGAPGHDAGRLRDQLHALADRLREHFAKEERHLVDSLNTL</sequence>
<accession>A0ABP7WTK6</accession>
<evidence type="ECO:0000313" key="4">
    <source>
        <dbReference type="EMBL" id="GAA4095981.1"/>
    </source>
</evidence>
<dbReference type="PANTHER" id="PTHR39428:SF1">
    <property type="entry name" value="F420H(2)-DEPENDENT QUINONE REDUCTASE RV1261C"/>
    <property type="match status" value="1"/>
</dbReference>
<evidence type="ECO:0000256" key="2">
    <source>
        <dbReference type="ARBA" id="ARBA00049106"/>
    </source>
</evidence>
<dbReference type="InterPro" id="IPR004378">
    <property type="entry name" value="F420H2_quin_Rdtase"/>
</dbReference>
<dbReference type="Gene3D" id="1.20.120.520">
    <property type="entry name" value="nmb1532 protein domain like"/>
    <property type="match status" value="1"/>
</dbReference>
<name>A0ABP7WTK6_9ACTN</name>
<comment type="catalytic activity">
    <reaction evidence="2">
        <text>oxidized coenzyme F420-(gamma-L-Glu)(n) + a quinol + H(+) = reduced coenzyme F420-(gamma-L-Glu)(n) + a quinone</text>
        <dbReference type="Rhea" id="RHEA:39663"/>
        <dbReference type="Rhea" id="RHEA-COMP:12939"/>
        <dbReference type="Rhea" id="RHEA-COMP:14378"/>
        <dbReference type="ChEBI" id="CHEBI:15378"/>
        <dbReference type="ChEBI" id="CHEBI:24646"/>
        <dbReference type="ChEBI" id="CHEBI:132124"/>
        <dbReference type="ChEBI" id="CHEBI:133980"/>
        <dbReference type="ChEBI" id="CHEBI:139511"/>
    </reaction>
</comment>
<dbReference type="InterPro" id="IPR012349">
    <property type="entry name" value="Split_barrel_FMN-bd"/>
</dbReference>
<feature type="domain" description="Hemerythrin-like" evidence="3">
    <location>
        <begin position="147"/>
        <end position="281"/>
    </location>
</feature>
<evidence type="ECO:0000256" key="1">
    <source>
        <dbReference type="ARBA" id="ARBA00008710"/>
    </source>
</evidence>
<dbReference type="Pfam" id="PF04075">
    <property type="entry name" value="F420H2_quin_red"/>
    <property type="match status" value="1"/>
</dbReference>
<dbReference type="SUPFAM" id="SSF50475">
    <property type="entry name" value="FMN-binding split barrel"/>
    <property type="match status" value="1"/>
</dbReference>
<dbReference type="NCBIfam" id="TIGR00026">
    <property type="entry name" value="hi_GC_TIGR00026"/>
    <property type="match status" value="1"/>
</dbReference>
<proteinExistence type="inferred from homology"/>
<dbReference type="Gene3D" id="2.30.110.10">
    <property type="entry name" value="Electron Transport, Fmn-binding Protein, Chain A"/>
    <property type="match status" value="1"/>
</dbReference>
<organism evidence="4 5">
    <name type="scientific">Actinomadura miaoliensis</name>
    <dbReference type="NCBI Taxonomy" id="430685"/>
    <lineage>
        <taxon>Bacteria</taxon>
        <taxon>Bacillati</taxon>
        <taxon>Actinomycetota</taxon>
        <taxon>Actinomycetes</taxon>
        <taxon>Streptosporangiales</taxon>
        <taxon>Thermomonosporaceae</taxon>
        <taxon>Actinomadura</taxon>
    </lineage>
</organism>
<evidence type="ECO:0000259" key="3">
    <source>
        <dbReference type="Pfam" id="PF01814"/>
    </source>
</evidence>
<dbReference type="RefSeq" id="WP_344956018.1">
    <property type="nucleotide sequence ID" value="NZ_BAAAZG010000053.1"/>
</dbReference>
<dbReference type="Proteomes" id="UP001500683">
    <property type="component" value="Unassembled WGS sequence"/>
</dbReference>
<comment type="caution">
    <text evidence="4">The sequence shown here is derived from an EMBL/GenBank/DDBJ whole genome shotgun (WGS) entry which is preliminary data.</text>
</comment>
<keyword evidence="5" id="KW-1185">Reference proteome</keyword>